<dbReference type="EMBL" id="BGPR01297259">
    <property type="protein sequence ID" value="GBN58504.1"/>
    <property type="molecule type" value="Genomic_DNA"/>
</dbReference>
<evidence type="ECO:0000313" key="2">
    <source>
        <dbReference type="Proteomes" id="UP000499080"/>
    </source>
</evidence>
<name>A0A4Y2Q518_ARAVE</name>
<dbReference type="Proteomes" id="UP000499080">
    <property type="component" value="Unassembled WGS sequence"/>
</dbReference>
<proteinExistence type="predicted"/>
<organism evidence="1 2">
    <name type="scientific">Araneus ventricosus</name>
    <name type="common">Orbweaver spider</name>
    <name type="synonym">Epeira ventricosa</name>
    <dbReference type="NCBI Taxonomy" id="182803"/>
    <lineage>
        <taxon>Eukaryota</taxon>
        <taxon>Metazoa</taxon>
        <taxon>Ecdysozoa</taxon>
        <taxon>Arthropoda</taxon>
        <taxon>Chelicerata</taxon>
        <taxon>Arachnida</taxon>
        <taxon>Araneae</taxon>
        <taxon>Araneomorphae</taxon>
        <taxon>Entelegynae</taxon>
        <taxon>Araneoidea</taxon>
        <taxon>Araneidae</taxon>
        <taxon>Araneus</taxon>
    </lineage>
</organism>
<evidence type="ECO:0000313" key="1">
    <source>
        <dbReference type="EMBL" id="GBN58504.1"/>
    </source>
</evidence>
<comment type="caution">
    <text evidence="1">The sequence shown here is derived from an EMBL/GenBank/DDBJ whole genome shotgun (WGS) entry which is preliminary data.</text>
</comment>
<keyword evidence="2" id="KW-1185">Reference proteome</keyword>
<dbReference type="OrthoDB" id="6781249at2759"/>
<reference evidence="1 2" key="1">
    <citation type="journal article" date="2019" name="Sci. Rep.">
        <title>Orb-weaving spider Araneus ventricosus genome elucidates the spidroin gene catalogue.</title>
        <authorList>
            <person name="Kono N."/>
            <person name="Nakamura H."/>
            <person name="Ohtoshi R."/>
            <person name="Moran D.A.P."/>
            <person name="Shinohara A."/>
            <person name="Yoshida Y."/>
            <person name="Fujiwara M."/>
            <person name="Mori M."/>
            <person name="Tomita M."/>
            <person name="Arakawa K."/>
        </authorList>
    </citation>
    <scope>NUCLEOTIDE SEQUENCE [LARGE SCALE GENOMIC DNA]</scope>
</reference>
<dbReference type="AlphaFoldDB" id="A0A4Y2Q518"/>
<gene>
    <name evidence="1" type="ORF">AVEN_58796_1</name>
</gene>
<protein>
    <submittedName>
        <fullName evidence="1">Uncharacterized protein</fullName>
    </submittedName>
</protein>
<accession>A0A4Y2Q518</accession>
<sequence length="65" mass="7210">MKNIADIFYNPSSTPDAISQADEKMFLVICKDPANGHNLNNCRYEAFLKSSTKMKADLSLTKPTA</sequence>